<proteinExistence type="predicted"/>
<keyword evidence="4 6" id="KW-1133">Transmembrane helix</keyword>
<dbReference type="PANTHER" id="PTHR30294:SF38">
    <property type="entry name" value="TRANSPORT PERMEASE PROTEIN"/>
    <property type="match status" value="1"/>
</dbReference>
<comment type="subcellular location">
    <subcellularLocation>
        <location evidence="1">Cell membrane</location>
        <topology evidence="1">Multi-pass membrane protein</topology>
    </subcellularLocation>
</comment>
<dbReference type="AlphaFoldDB" id="S0EXX4"/>
<feature type="transmembrane region" description="Helical" evidence="6">
    <location>
        <begin position="29"/>
        <end position="51"/>
    </location>
</feature>
<feature type="transmembrane region" description="Helical" evidence="6">
    <location>
        <begin position="433"/>
        <end position="457"/>
    </location>
</feature>
<dbReference type="InParanoid" id="S0EXX4"/>
<organism evidence="8 9">
    <name type="scientific">Chthonomonas calidirosea (strain DSM 23976 / ICMP 18418 / T49)</name>
    <dbReference type="NCBI Taxonomy" id="1303518"/>
    <lineage>
        <taxon>Bacteria</taxon>
        <taxon>Bacillati</taxon>
        <taxon>Armatimonadota</taxon>
        <taxon>Chthonomonadia</taxon>
        <taxon>Chthonomonadales</taxon>
        <taxon>Chthonomonadaceae</taxon>
        <taxon>Chthonomonas</taxon>
    </lineage>
</organism>
<feature type="transmembrane region" description="Helical" evidence="6">
    <location>
        <begin position="366"/>
        <end position="389"/>
    </location>
</feature>
<dbReference type="GO" id="GO:0005886">
    <property type="term" value="C:plasma membrane"/>
    <property type="evidence" value="ECO:0007669"/>
    <property type="project" value="UniProtKB-SubCell"/>
</dbReference>
<feature type="transmembrane region" description="Helical" evidence="6">
    <location>
        <begin position="156"/>
        <end position="176"/>
    </location>
</feature>
<feature type="transmembrane region" description="Helical" evidence="6">
    <location>
        <begin position="404"/>
        <end position="426"/>
    </location>
</feature>
<feature type="transmembrane region" description="Helical" evidence="6">
    <location>
        <begin position="477"/>
        <end position="500"/>
    </location>
</feature>
<dbReference type="Proteomes" id="UP000014227">
    <property type="component" value="Chromosome I"/>
</dbReference>
<gene>
    <name evidence="8" type="ORF">CCALI_00829</name>
</gene>
<evidence type="ECO:0000256" key="1">
    <source>
        <dbReference type="ARBA" id="ARBA00004651"/>
    </source>
</evidence>
<evidence type="ECO:0000256" key="4">
    <source>
        <dbReference type="ARBA" id="ARBA00022989"/>
    </source>
</evidence>
<dbReference type="KEGG" id="ccz:CCALI_00829"/>
<protein>
    <submittedName>
        <fullName evidence="8">ABC-2 family transporter protein</fullName>
    </submittedName>
</protein>
<keyword evidence="3 6" id="KW-0812">Transmembrane</keyword>
<dbReference type="RefSeq" id="WP_016482211.1">
    <property type="nucleotide sequence ID" value="NC_021487.1"/>
</dbReference>
<reference evidence="9" key="1">
    <citation type="submission" date="2013-03" db="EMBL/GenBank/DDBJ databases">
        <title>Genome sequence of Chthonomonas calidirosea, the first sequenced genome from the Armatimonadetes phylum (formally candidate division OP10).</title>
        <authorList>
            <person name="Lee K.C.Y."/>
            <person name="Morgan X.C."/>
            <person name="Dunfield P.F."/>
            <person name="Tamas I."/>
            <person name="Houghton K.M."/>
            <person name="Vyssotski M."/>
            <person name="Ryan J.L.J."/>
            <person name="Lagutin K."/>
            <person name="McDonald I.R."/>
            <person name="Stott M.B."/>
        </authorList>
    </citation>
    <scope>NUCLEOTIDE SEQUENCE [LARGE SCALE GENOMIC DNA]</scope>
    <source>
        <strain evidence="9">DSM 23976 / ICMP 18418 / T49</strain>
    </source>
</reference>
<keyword evidence="2" id="KW-1003">Cell membrane</keyword>
<evidence type="ECO:0000256" key="6">
    <source>
        <dbReference type="SAM" id="Phobius"/>
    </source>
</evidence>
<feature type="transmembrane region" description="Helical" evidence="6">
    <location>
        <begin position="316"/>
        <end position="337"/>
    </location>
</feature>
<dbReference type="eggNOG" id="COG1668">
    <property type="taxonomic scope" value="Bacteria"/>
</dbReference>
<evidence type="ECO:0000256" key="5">
    <source>
        <dbReference type="ARBA" id="ARBA00023136"/>
    </source>
</evidence>
<evidence type="ECO:0000313" key="8">
    <source>
        <dbReference type="EMBL" id="CCW34653.1"/>
    </source>
</evidence>
<dbReference type="HOGENOM" id="CLU_520433_0_0_0"/>
<feature type="domain" description="ABC-2 type transporter transmembrane" evidence="7">
    <location>
        <begin position="14"/>
        <end position="207"/>
    </location>
</feature>
<evidence type="ECO:0000313" key="9">
    <source>
        <dbReference type="Proteomes" id="UP000014227"/>
    </source>
</evidence>
<evidence type="ECO:0000259" key="7">
    <source>
        <dbReference type="Pfam" id="PF01061"/>
    </source>
</evidence>
<keyword evidence="9" id="KW-1185">Reference proteome</keyword>
<dbReference type="Pfam" id="PF01061">
    <property type="entry name" value="ABC2_membrane"/>
    <property type="match status" value="1"/>
</dbReference>
<dbReference type="PATRIC" id="fig|1303518.3.peg.839"/>
<dbReference type="InterPro" id="IPR051449">
    <property type="entry name" value="ABC-2_transporter_component"/>
</dbReference>
<accession>S0EXX4</accession>
<dbReference type="EMBL" id="HF951689">
    <property type="protein sequence ID" value="CCW34653.1"/>
    <property type="molecule type" value="Genomic_DNA"/>
</dbReference>
<feature type="transmembrane region" description="Helical" evidence="6">
    <location>
        <begin position="71"/>
        <end position="91"/>
    </location>
</feature>
<dbReference type="STRING" id="454171.CP488_00325"/>
<evidence type="ECO:0000256" key="3">
    <source>
        <dbReference type="ARBA" id="ARBA00022692"/>
    </source>
</evidence>
<dbReference type="GO" id="GO:0140359">
    <property type="term" value="F:ABC-type transporter activity"/>
    <property type="evidence" value="ECO:0007669"/>
    <property type="project" value="InterPro"/>
</dbReference>
<feature type="transmembrane region" description="Helical" evidence="6">
    <location>
        <begin position="188"/>
        <end position="216"/>
    </location>
</feature>
<feature type="transmembrane region" description="Helical" evidence="6">
    <location>
        <begin position="228"/>
        <end position="249"/>
    </location>
</feature>
<dbReference type="InterPro" id="IPR013525">
    <property type="entry name" value="ABC2_TM"/>
</dbReference>
<dbReference type="OrthoDB" id="9815855at2"/>
<name>S0EXX4_CHTCT</name>
<sequence>MIRNVLAALTDQPLLVREMRTRMRGTRAYWTLFGYLLILVLFVLFTYWGLLIRLNSPTTGHLRAAHEMSNSIFNTTIAVQFFLILFIIPAITSSSIAQEKEQQSLDLLLVTPLSRARIVYGKLLSSTAFVLLMIATSLPIVSICFLFGGVSSLRVATYYIFLISFSLLSSALGLMWSSLTKTSAQAAIFTYLSAIPISIYSFFYVTTYTVAIFVTSNESMLFKFALEYLFIVSIPASLCMNAVTLSRLYAEPADHAGWPRLLFLLLNLLFIVSIAWMLQHWPNLPIVSPFAISSSPLQNNSNVLSTLLQKLFNRFTGIWCAYLLILVPCCATSALYPEDIAKLGFGRYLLSGWTWRGLRRAYPASGTAYVTILTLLAFLTICLCLSWVYGLHNVIDAAFGPSSSFLALLGLTFAYIFGLSFVCLFLSFYVQRIAILAIWLFFGIPWLLPFSGLREAILQLLPSYLIFENLRTLDPNTLLNIATAWVLIGVVSFTLCLLVLRRHRIAQKSDFLTLSEVPHEPTS</sequence>
<feature type="transmembrane region" description="Helical" evidence="6">
    <location>
        <begin position="123"/>
        <end position="150"/>
    </location>
</feature>
<evidence type="ECO:0000256" key="2">
    <source>
        <dbReference type="ARBA" id="ARBA00022475"/>
    </source>
</evidence>
<keyword evidence="5 6" id="KW-0472">Membrane</keyword>
<feature type="transmembrane region" description="Helical" evidence="6">
    <location>
        <begin position="261"/>
        <end position="278"/>
    </location>
</feature>
<dbReference type="PANTHER" id="PTHR30294">
    <property type="entry name" value="MEMBRANE COMPONENT OF ABC TRANSPORTER YHHJ-RELATED"/>
    <property type="match status" value="1"/>
</dbReference>